<comment type="caution">
    <text evidence="1">The sequence shown here is derived from an EMBL/GenBank/DDBJ whole genome shotgun (WGS) entry which is preliminary data.</text>
</comment>
<protein>
    <submittedName>
        <fullName evidence="1">LysR family transcriptional regulator</fullName>
    </submittedName>
</protein>
<organism evidence="1">
    <name type="scientific">Streptomyces sp. SID7499</name>
    <dbReference type="NCBI Taxonomy" id="2706086"/>
    <lineage>
        <taxon>Bacteria</taxon>
        <taxon>Bacillati</taxon>
        <taxon>Actinomycetota</taxon>
        <taxon>Actinomycetes</taxon>
        <taxon>Kitasatosporales</taxon>
        <taxon>Streptomycetaceae</taxon>
        <taxon>Streptomyces</taxon>
    </lineage>
</organism>
<evidence type="ECO:0000313" key="1">
    <source>
        <dbReference type="EMBL" id="NEE09712.1"/>
    </source>
</evidence>
<dbReference type="EMBL" id="JAAGMN010002503">
    <property type="protein sequence ID" value="NEE09712.1"/>
    <property type="molecule type" value="Genomic_DNA"/>
</dbReference>
<proteinExistence type="predicted"/>
<sequence length="60" mass="5860">VRTVGIAGDLPPACLGVAMMPGLAMSGRGMAFLDVLGSTVRASRSGSAEPAHPALGRAGP</sequence>
<gene>
    <name evidence="1" type="ORF">G3M58_25095</name>
</gene>
<accession>A0A6G3WWB1</accession>
<reference evidence="1" key="1">
    <citation type="submission" date="2020-01" db="EMBL/GenBank/DDBJ databases">
        <title>Insect and environment-associated Actinomycetes.</title>
        <authorList>
            <person name="Currrie C."/>
            <person name="Chevrette M."/>
            <person name="Carlson C."/>
            <person name="Stubbendieck R."/>
            <person name="Wendt-Pienkowski E."/>
        </authorList>
    </citation>
    <scope>NUCLEOTIDE SEQUENCE</scope>
    <source>
        <strain evidence="1">SID7499</strain>
    </source>
</reference>
<dbReference type="AlphaFoldDB" id="A0A6G3WWB1"/>
<feature type="non-terminal residue" evidence="1">
    <location>
        <position position="1"/>
    </location>
</feature>
<name>A0A6G3WWB1_9ACTN</name>